<dbReference type="Pfam" id="PF04075">
    <property type="entry name" value="F420H2_quin_red"/>
    <property type="match status" value="1"/>
</dbReference>
<dbReference type="Gene3D" id="2.30.110.10">
    <property type="entry name" value="Electron Transport, Fmn-binding Protein, Chain A"/>
    <property type="match status" value="1"/>
</dbReference>
<dbReference type="RefSeq" id="WP_225945789.1">
    <property type="nucleotide sequence ID" value="NZ_JADBEB010000001.1"/>
</dbReference>
<organism evidence="3 4">
    <name type="scientific">Plantactinospora soyae</name>
    <dbReference type="NCBI Taxonomy" id="1544732"/>
    <lineage>
        <taxon>Bacteria</taxon>
        <taxon>Bacillati</taxon>
        <taxon>Actinomycetota</taxon>
        <taxon>Actinomycetes</taxon>
        <taxon>Micromonosporales</taxon>
        <taxon>Micromonosporaceae</taxon>
        <taxon>Plantactinospora</taxon>
    </lineage>
</organism>
<dbReference type="GO" id="GO:0005886">
    <property type="term" value="C:plasma membrane"/>
    <property type="evidence" value="ECO:0007669"/>
    <property type="project" value="TreeGrafter"/>
</dbReference>
<name>A0A927MAG9_9ACTN</name>
<keyword evidence="4" id="KW-1185">Reference proteome</keyword>
<protein>
    <submittedName>
        <fullName evidence="3">Deazaflavin-dependent oxidoreductase (Nitroreductase family)</fullName>
    </submittedName>
</protein>
<dbReference type="GO" id="GO:0070967">
    <property type="term" value="F:coenzyme F420 binding"/>
    <property type="evidence" value="ECO:0007669"/>
    <property type="project" value="TreeGrafter"/>
</dbReference>
<dbReference type="AlphaFoldDB" id="A0A927MAG9"/>
<reference evidence="3" key="1">
    <citation type="submission" date="2020-10" db="EMBL/GenBank/DDBJ databases">
        <title>Sequencing the genomes of 1000 actinobacteria strains.</title>
        <authorList>
            <person name="Klenk H.-P."/>
        </authorList>
    </citation>
    <scope>NUCLEOTIDE SEQUENCE</scope>
    <source>
        <strain evidence="3">DSM 46832</strain>
    </source>
</reference>
<comment type="caution">
    <text evidence="3">The sequence shown here is derived from an EMBL/GenBank/DDBJ whole genome shotgun (WGS) entry which is preliminary data.</text>
</comment>
<comment type="catalytic activity">
    <reaction evidence="2">
        <text>oxidized coenzyme F420-(gamma-L-Glu)(n) + a quinol + H(+) = reduced coenzyme F420-(gamma-L-Glu)(n) + a quinone</text>
        <dbReference type="Rhea" id="RHEA:39663"/>
        <dbReference type="Rhea" id="RHEA-COMP:12939"/>
        <dbReference type="Rhea" id="RHEA-COMP:14378"/>
        <dbReference type="ChEBI" id="CHEBI:15378"/>
        <dbReference type="ChEBI" id="CHEBI:24646"/>
        <dbReference type="ChEBI" id="CHEBI:132124"/>
        <dbReference type="ChEBI" id="CHEBI:133980"/>
        <dbReference type="ChEBI" id="CHEBI:139511"/>
    </reaction>
</comment>
<dbReference type="InterPro" id="IPR004378">
    <property type="entry name" value="F420H2_quin_Rdtase"/>
</dbReference>
<dbReference type="NCBIfam" id="TIGR00026">
    <property type="entry name" value="hi_GC_TIGR00026"/>
    <property type="match status" value="1"/>
</dbReference>
<gene>
    <name evidence="3" type="ORF">H4W31_006610</name>
</gene>
<sequence>MKMWDDQQPATDSPDESVAEHVRRYLETDGEDGFTEGGMTNLVLTTVGRRTGGLRRTGLFFTEDDGRYILVASGAVASPKHPNWYLNLVHNPEVRVQIRADKFAALARTAVGEERTRLWRLMTSLAPVYYEYEARCRRLIPVIVLERI</sequence>
<dbReference type="PANTHER" id="PTHR39428">
    <property type="entry name" value="F420H(2)-DEPENDENT QUINONE REDUCTASE RV1261C"/>
    <property type="match status" value="1"/>
</dbReference>
<dbReference type="PANTHER" id="PTHR39428:SF1">
    <property type="entry name" value="F420H(2)-DEPENDENT QUINONE REDUCTASE RV1261C"/>
    <property type="match status" value="1"/>
</dbReference>
<proteinExistence type="inferred from homology"/>
<evidence type="ECO:0000256" key="2">
    <source>
        <dbReference type="ARBA" id="ARBA00049106"/>
    </source>
</evidence>
<evidence type="ECO:0000313" key="4">
    <source>
        <dbReference type="Proteomes" id="UP000649753"/>
    </source>
</evidence>
<dbReference type="Proteomes" id="UP000649753">
    <property type="component" value="Unassembled WGS sequence"/>
</dbReference>
<evidence type="ECO:0000256" key="1">
    <source>
        <dbReference type="ARBA" id="ARBA00008710"/>
    </source>
</evidence>
<dbReference type="EMBL" id="JADBEB010000001">
    <property type="protein sequence ID" value="MBE1490972.1"/>
    <property type="molecule type" value="Genomic_DNA"/>
</dbReference>
<dbReference type="InterPro" id="IPR012349">
    <property type="entry name" value="Split_barrel_FMN-bd"/>
</dbReference>
<dbReference type="GO" id="GO:0016491">
    <property type="term" value="F:oxidoreductase activity"/>
    <property type="evidence" value="ECO:0007669"/>
    <property type="project" value="InterPro"/>
</dbReference>
<accession>A0A927MAG9</accession>
<evidence type="ECO:0000313" key="3">
    <source>
        <dbReference type="EMBL" id="MBE1490972.1"/>
    </source>
</evidence>
<comment type="similarity">
    <text evidence="1">Belongs to the F420H(2)-dependent quinone reductase family.</text>
</comment>